<dbReference type="RefSeq" id="WP_260391189.1">
    <property type="nucleotide sequence ID" value="NZ_UYIV01000001.1"/>
</dbReference>
<dbReference type="AlphaFoldDB" id="A0A7Z8YMU0"/>
<dbReference type="InterPro" id="IPR041246">
    <property type="entry name" value="Bact_MG10"/>
</dbReference>
<dbReference type="Proteomes" id="UP000270205">
    <property type="component" value="Unassembled WGS sequence"/>
</dbReference>
<dbReference type="Pfam" id="PF17973">
    <property type="entry name" value="bMG10"/>
    <property type="match status" value="1"/>
</dbReference>
<dbReference type="EMBL" id="UYIV01000001">
    <property type="protein sequence ID" value="VDH02773.1"/>
    <property type="molecule type" value="Genomic_DNA"/>
</dbReference>
<sequence>MAQPNAGIVQGGLYWQYYEDLDKIKSSETHLSIVKELYRKVKTTNGEILEKITDKSPLKVGDRVTVRMILNTDRPMEFVHLKDMRAAGFEPINVFSGYRWKNGLGYYESTKDASTNFYIQYLPKGKFVFEYDYICNAAGTFSNGITTLQNYYAPQMNAHSKGVKVQIEE</sequence>
<reference evidence="2 3" key="1">
    <citation type="submission" date="2018-11" db="EMBL/GenBank/DDBJ databases">
        <authorList>
            <consortium name="Pathogen Informatics"/>
        </authorList>
    </citation>
    <scope>NUCLEOTIDE SEQUENCE [LARGE SCALE GENOMIC DNA]</scope>
    <source>
        <strain evidence="2 3">NCTC12929</strain>
    </source>
</reference>
<evidence type="ECO:0000313" key="3">
    <source>
        <dbReference type="Proteomes" id="UP000270205"/>
    </source>
</evidence>
<protein>
    <recommendedName>
        <fullName evidence="1">Bacterial alpha-2-macroglobulin MG10 domain-containing protein</fullName>
    </recommendedName>
</protein>
<name>A0A7Z8YMU0_9FLAO</name>
<feature type="domain" description="Bacterial alpha-2-macroglobulin MG10" evidence="1">
    <location>
        <begin position="31"/>
        <end position="154"/>
    </location>
</feature>
<evidence type="ECO:0000313" key="2">
    <source>
        <dbReference type="EMBL" id="VDH02773.1"/>
    </source>
</evidence>
<organism evidence="2 3">
    <name type="scientific">Bergeyella zoohelcum</name>
    <dbReference type="NCBI Taxonomy" id="1015"/>
    <lineage>
        <taxon>Bacteria</taxon>
        <taxon>Pseudomonadati</taxon>
        <taxon>Bacteroidota</taxon>
        <taxon>Flavobacteriia</taxon>
        <taxon>Flavobacteriales</taxon>
        <taxon>Weeksellaceae</taxon>
        <taxon>Bergeyella</taxon>
    </lineage>
</organism>
<comment type="caution">
    <text evidence="2">The sequence shown here is derived from an EMBL/GenBank/DDBJ whole genome shotgun (WGS) entry which is preliminary data.</text>
</comment>
<proteinExistence type="predicted"/>
<gene>
    <name evidence="2" type="ORF">NCTC12929_00229</name>
</gene>
<evidence type="ECO:0000259" key="1">
    <source>
        <dbReference type="Pfam" id="PF17973"/>
    </source>
</evidence>
<accession>A0A7Z8YMU0</accession>